<keyword evidence="4" id="KW-1185">Reference proteome</keyword>
<feature type="transmembrane region" description="Helical" evidence="2">
    <location>
        <begin position="7"/>
        <end position="27"/>
    </location>
</feature>
<sequence length="206" mass="24261">MNTFGQTGLRVLLSSFISFTGFFIYLIGVDFSFPSSFLLSIGTGVVTYFVIKQLQFRWWLKKQALTVKDFRYIKKNLKEAKEKIKRLQKQQLKVRSLGAFKQVFELNRLTRRIFTIVQKQPKRFYLAESFFFYHLDSVVELSEKYTFLAAQPGKNKEVFLSLQQTRSTLDDLIDSLEKDLHAVLSEDMDTLQYELKFAEHHLSNKK</sequence>
<dbReference type="RefSeq" id="WP_377936815.1">
    <property type="nucleotide sequence ID" value="NZ_JBHUMF010000031.1"/>
</dbReference>
<dbReference type="EMBL" id="JBHUMF010000031">
    <property type="protein sequence ID" value="MFD2682101.1"/>
    <property type="molecule type" value="Genomic_DNA"/>
</dbReference>
<feature type="coiled-coil region" evidence="1">
    <location>
        <begin position="70"/>
        <end position="97"/>
    </location>
</feature>
<keyword evidence="2" id="KW-0812">Transmembrane</keyword>
<organism evidence="3 4">
    <name type="scientific">Bacillus seohaeanensis</name>
    <dbReference type="NCBI Taxonomy" id="284580"/>
    <lineage>
        <taxon>Bacteria</taxon>
        <taxon>Bacillati</taxon>
        <taxon>Bacillota</taxon>
        <taxon>Bacilli</taxon>
        <taxon>Bacillales</taxon>
        <taxon>Bacillaceae</taxon>
        <taxon>Bacillus</taxon>
    </lineage>
</organism>
<keyword evidence="1" id="KW-0175">Coiled coil</keyword>
<dbReference type="InterPro" id="IPR018770">
    <property type="entry name" value="ChloroindolylP_hydrolase"/>
</dbReference>
<dbReference type="Pfam" id="PF10112">
    <property type="entry name" value="Halogen_Hydrol"/>
    <property type="match status" value="1"/>
</dbReference>
<keyword evidence="2" id="KW-1133">Transmembrane helix</keyword>
<protein>
    <submittedName>
        <fullName evidence="3">5-bromo-4-chloroindolyl phosphate hydrolysis family protein</fullName>
    </submittedName>
</protein>
<gene>
    <name evidence="3" type="ORF">ACFSUL_15275</name>
</gene>
<dbReference type="Proteomes" id="UP001597506">
    <property type="component" value="Unassembled WGS sequence"/>
</dbReference>
<name>A0ABW5RUS8_9BACI</name>
<evidence type="ECO:0000313" key="3">
    <source>
        <dbReference type="EMBL" id="MFD2682101.1"/>
    </source>
</evidence>
<proteinExistence type="predicted"/>
<evidence type="ECO:0000256" key="1">
    <source>
        <dbReference type="SAM" id="Coils"/>
    </source>
</evidence>
<keyword evidence="2" id="KW-0472">Membrane</keyword>
<evidence type="ECO:0000313" key="4">
    <source>
        <dbReference type="Proteomes" id="UP001597506"/>
    </source>
</evidence>
<reference evidence="4" key="1">
    <citation type="journal article" date="2019" name="Int. J. Syst. Evol. Microbiol.">
        <title>The Global Catalogue of Microorganisms (GCM) 10K type strain sequencing project: providing services to taxonomists for standard genome sequencing and annotation.</title>
        <authorList>
            <consortium name="The Broad Institute Genomics Platform"/>
            <consortium name="The Broad Institute Genome Sequencing Center for Infectious Disease"/>
            <person name="Wu L."/>
            <person name="Ma J."/>
        </authorList>
    </citation>
    <scope>NUCLEOTIDE SEQUENCE [LARGE SCALE GENOMIC DNA]</scope>
    <source>
        <strain evidence="4">KCTC 3913</strain>
    </source>
</reference>
<evidence type="ECO:0000256" key="2">
    <source>
        <dbReference type="SAM" id="Phobius"/>
    </source>
</evidence>
<accession>A0ABW5RUS8</accession>
<feature type="transmembrane region" description="Helical" evidence="2">
    <location>
        <begin position="33"/>
        <end position="51"/>
    </location>
</feature>
<comment type="caution">
    <text evidence="3">The sequence shown here is derived from an EMBL/GenBank/DDBJ whole genome shotgun (WGS) entry which is preliminary data.</text>
</comment>